<feature type="domain" description="Methyltransferase FkbM" evidence="1">
    <location>
        <begin position="73"/>
        <end position="209"/>
    </location>
</feature>
<organism evidence="2 3">
    <name type="scientific">Rhizobium sullae</name>
    <name type="common">Rhizobium hedysari</name>
    <dbReference type="NCBI Taxonomy" id="50338"/>
    <lineage>
        <taxon>Bacteria</taxon>
        <taxon>Pseudomonadati</taxon>
        <taxon>Pseudomonadota</taxon>
        <taxon>Alphaproteobacteria</taxon>
        <taxon>Hyphomicrobiales</taxon>
        <taxon>Rhizobiaceae</taxon>
        <taxon>Rhizobium/Agrobacterium group</taxon>
        <taxon>Rhizobium</taxon>
    </lineage>
</organism>
<comment type="caution">
    <text evidence="2">The sequence shown here is derived from an EMBL/GenBank/DDBJ whole genome shotgun (WGS) entry which is preliminary data.</text>
</comment>
<dbReference type="GO" id="GO:0032259">
    <property type="term" value="P:methylation"/>
    <property type="evidence" value="ECO:0007669"/>
    <property type="project" value="UniProtKB-KW"/>
</dbReference>
<proteinExistence type="predicted"/>
<evidence type="ECO:0000313" key="3">
    <source>
        <dbReference type="Proteomes" id="UP000294576"/>
    </source>
</evidence>
<evidence type="ECO:0000313" key="2">
    <source>
        <dbReference type="EMBL" id="TCU14711.1"/>
    </source>
</evidence>
<dbReference type="InterPro" id="IPR006342">
    <property type="entry name" value="FkbM_mtfrase"/>
</dbReference>
<evidence type="ECO:0000259" key="1">
    <source>
        <dbReference type="Pfam" id="PF05050"/>
    </source>
</evidence>
<reference evidence="2 3" key="1">
    <citation type="submission" date="2019-03" db="EMBL/GenBank/DDBJ databases">
        <title>Genomic Encyclopedia of Type Strains, Phase IV (KMG-V): Genome sequencing to study the core and pangenomes of soil and plant-associated prokaryotes.</title>
        <authorList>
            <person name="Whitman W."/>
        </authorList>
    </citation>
    <scope>NUCLEOTIDE SEQUENCE [LARGE SCALE GENOMIC DNA]</scope>
    <source>
        <strain evidence="2 3">Hc14</strain>
    </source>
</reference>
<dbReference type="SUPFAM" id="SSF53335">
    <property type="entry name" value="S-adenosyl-L-methionine-dependent methyltransferases"/>
    <property type="match status" value="1"/>
</dbReference>
<protein>
    <submittedName>
        <fullName evidence="2">FkbM family methyltransferase</fullName>
    </submittedName>
</protein>
<dbReference type="EMBL" id="SMBH01000008">
    <property type="protein sequence ID" value="TCU14711.1"/>
    <property type="molecule type" value="Genomic_DNA"/>
</dbReference>
<accession>A0A4R3Q1B5</accession>
<gene>
    <name evidence="2" type="ORF">EV132_10879</name>
</gene>
<dbReference type="Gene3D" id="3.40.50.150">
    <property type="entry name" value="Vaccinia Virus protein VP39"/>
    <property type="match status" value="1"/>
</dbReference>
<dbReference type="Proteomes" id="UP000294576">
    <property type="component" value="Unassembled WGS sequence"/>
</dbReference>
<dbReference type="InterPro" id="IPR029063">
    <property type="entry name" value="SAM-dependent_MTases_sf"/>
</dbReference>
<dbReference type="AlphaFoldDB" id="A0A4R3Q1B5"/>
<dbReference type="Pfam" id="PF05050">
    <property type="entry name" value="Methyltransf_21"/>
    <property type="match status" value="1"/>
</dbReference>
<keyword evidence="2" id="KW-0808">Transferase</keyword>
<dbReference type="GO" id="GO:0008168">
    <property type="term" value="F:methyltransferase activity"/>
    <property type="evidence" value="ECO:0007669"/>
    <property type="project" value="UniProtKB-KW"/>
</dbReference>
<sequence>MEKISYHGIELEIDPAFMSAKMMETIKANRYEAQEARQIGRIIQNDEVVLEIGAGIGFVSALIAKNPLTKCLVSYEANPVLIPKVTDTLTRNIGPAEGKWEVRNAVLMNGAAPEEVNFYVHEDFWASSLNPIAGARSVERVKVQNFNAVLASIRPTLIVCDIEGGEIELFRNADLSGVKKVFLEVHQRRIGRRGMKDLFDYFHARDFHYDQSHSEASVVLFSHVDRDKR</sequence>
<keyword evidence="2" id="KW-0489">Methyltransferase</keyword>
<name>A0A4R3Q1B5_RHISU</name>